<evidence type="ECO:0000313" key="1">
    <source>
        <dbReference type="EMBL" id="CAG8801968.1"/>
    </source>
</evidence>
<dbReference type="Proteomes" id="UP000789405">
    <property type="component" value="Unassembled WGS sequence"/>
</dbReference>
<accession>A0A9N9PBT1</accession>
<organism evidence="1 2">
    <name type="scientific">Dentiscutata erythropus</name>
    <dbReference type="NCBI Taxonomy" id="1348616"/>
    <lineage>
        <taxon>Eukaryota</taxon>
        <taxon>Fungi</taxon>
        <taxon>Fungi incertae sedis</taxon>
        <taxon>Mucoromycota</taxon>
        <taxon>Glomeromycotina</taxon>
        <taxon>Glomeromycetes</taxon>
        <taxon>Diversisporales</taxon>
        <taxon>Gigasporaceae</taxon>
        <taxon>Dentiscutata</taxon>
    </lineage>
</organism>
<dbReference type="EMBL" id="CAJVPY010036417">
    <property type="protein sequence ID" value="CAG8801968.1"/>
    <property type="molecule type" value="Genomic_DNA"/>
</dbReference>
<name>A0A9N9PBT1_9GLOM</name>
<feature type="non-terminal residue" evidence="1">
    <location>
        <position position="1"/>
    </location>
</feature>
<gene>
    <name evidence="1" type="ORF">DERYTH_LOCUS23571</name>
</gene>
<reference evidence="1" key="1">
    <citation type="submission" date="2021-06" db="EMBL/GenBank/DDBJ databases">
        <authorList>
            <person name="Kallberg Y."/>
            <person name="Tangrot J."/>
            <person name="Rosling A."/>
        </authorList>
    </citation>
    <scope>NUCLEOTIDE SEQUENCE</scope>
    <source>
        <strain evidence="1">MA453B</strain>
    </source>
</reference>
<comment type="caution">
    <text evidence="1">The sequence shown here is derived from an EMBL/GenBank/DDBJ whole genome shotgun (WGS) entry which is preliminary data.</text>
</comment>
<proteinExistence type="predicted"/>
<keyword evidence="2" id="KW-1185">Reference proteome</keyword>
<sequence length="58" mass="6940">LEITASTKQLPCKYSAKKIPLLINCDLCNTFLKNQYEAEVLIYKHRYHIIYYNAMEER</sequence>
<protein>
    <submittedName>
        <fullName evidence="1">3088_t:CDS:1</fullName>
    </submittedName>
</protein>
<evidence type="ECO:0000313" key="2">
    <source>
        <dbReference type="Proteomes" id="UP000789405"/>
    </source>
</evidence>
<dbReference type="AlphaFoldDB" id="A0A9N9PBT1"/>
<dbReference type="OrthoDB" id="2410854at2759"/>
<feature type="non-terminal residue" evidence="1">
    <location>
        <position position="58"/>
    </location>
</feature>